<keyword evidence="1" id="KW-0813">Transport</keyword>
<sequence>MIEVRNITKTFGGLVAVDNCSLDVGAGTITGMIGPNGAGKSTLFNIIAGFLPPSSGQILLDGKDVTNLPPHKRFELGMVRTFQVPSELARMTALENLMLVPGQQSGESLINAWFRPGRVRADEARTRQRAEEVLQTLEMTHVRNELAGNLSGGQKKLLEIGRTMMTPAKVVLLDEPGAGVNRTLMGKITEVIRRLNREHGYTFCIIEHDMDLIAELCDPVIVMTQGSVLTQGTMDEIRRNEDVLEAYFGGGAAAAADADA</sequence>
<proteinExistence type="predicted"/>
<dbReference type="Gene3D" id="3.40.50.300">
    <property type="entry name" value="P-loop containing nucleotide triphosphate hydrolases"/>
    <property type="match status" value="1"/>
</dbReference>
<dbReference type="PANTHER" id="PTHR45772">
    <property type="entry name" value="CONSERVED COMPONENT OF ABC TRANSPORTER FOR NATURAL AMINO ACIDS-RELATED"/>
    <property type="match status" value="1"/>
</dbReference>
<evidence type="ECO:0000313" key="5">
    <source>
        <dbReference type="EMBL" id="MBK1668723.1"/>
    </source>
</evidence>
<dbReference type="InterPro" id="IPR003593">
    <property type="entry name" value="AAA+_ATPase"/>
</dbReference>
<dbReference type="RefSeq" id="WP_200341044.1">
    <property type="nucleotide sequence ID" value="NZ_NRRL01000029.1"/>
</dbReference>
<reference evidence="5 6" key="1">
    <citation type="journal article" date="2020" name="Microorganisms">
        <title>Osmotic Adaptation and Compatible Solute Biosynthesis of Phototrophic Bacteria as Revealed from Genome Analyses.</title>
        <authorList>
            <person name="Imhoff J.F."/>
            <person name="Rahn T."/>
            <person name="Kunzel S."/>
            <person name="Keller A."/>
            <person name="Neulinger S.C."/>
        </authorList>
    </citation>
    <scope>NUCLEOTIDE SEQUENCE [LARGE SCALE GENOMIC DNA]</scope>
    <source>
        <strain evidence="5 6">DSM 9895</strain>
    </source>
</reference>
<dbReference type="Proteomes" id="UP001296873">
    <property type="component" value="Unassembled WGS sequence"/>
</dbReference>
<keyword evidence="6" id="KW-1185">Reference proteome</keyword>
<dbReference type="InterPro" id="IPR017871">
    <property type="entry name" value="ABC_transporter-like_CS"/>
</dbReference>
<dbReference type="InterPro" id="IPR051120">
    <property type="entry name" value="ABC_AA/LPS_Transport"/>
</dbReference>
<dbReference type="CDD" id="cd03219">
    <property type="entry name" value="ABC_Mj1267_LivG_branched"/>
    <property type="match status" value="1"/>
</dbReference>
<evidence type="ECO:0000259" key="4">
    <source>
        <dbReference type="PROSITE" id="PS50893"/>
    </source>
</evidence>
<dbReference type="InterPro" id="IPR027417">
    <property type="entry name" value="P-loop_NTPase"/>
</dbReference>
<organism evidence="5 6">
    <name type="scientific">Rhodovibrio sodomensis</name>
    <dbReference type="NCBI Taxonomy" id="1088"/>
    <lineage>
        <taxon>Bacteria</taxon>
        <taxon>Pseudomonadati</taxon>
        <taxon>Pseudomonadota</taxon>
        <taxon>Alphaproteobacteria</taxon>
        <taxon>Rhodospirillales</taxon>
        <taxon>Rhodovibrionaceae</taxon>
        <taxon>Rhodovibrio</taxon>
    </lineage>
</organism>
<evidence type="ECO:0000256" key="2">
    <source>
        <dbReference type="ARBA" id="ARBA00022741"/>
    </source>
</evidence>
<evidence type="ECO:0000256" key="3">
    <source>
        <dbReference type="ARBA" id="ARBA00022840"/>
    </source>
</evidence>
<protein>
    <submittedName>
        <fullName evidence="5">ABC transporter ATP-binding protein</fullName>
    </submittedName>
</protein>
<dbReference type="InterPro" id="IPR003439">
    <property type="entry name" value="ABC_transporter-like_ATP-bd"/>
</dbReference>
<comment type="caution">
    <text evidence="5">The sequence shown here is derived from an EMBL/GenBank/DDBJ whole genome shotgun (WGS) entry which is preliminary data.</text>
</comment>
<dbReference type="PROSITE" id="PS00211">
    <property type="entry name" value="ABC_TRANSPORTER_1"/>
    <property type="match status" value="1"/>
</dbReference>
<keyword evidence="3 5" id="KW-0067">ATP-binding</keyword>
<gene>
    <name evidence="5" type="ORF">CKO28_11855</name>
</gene>
<accession>A0ABS1DG68</accession>
<dbReference type="GO" id="GO:0005524">
    <property type="term" value="F:ATP binding"/>
    <property type="evidence" value="ECO:0007669"/>
    <property type="project" value="UniProtKB-KW"/>
</dbReference>
<evidence type="ECO:0000256" key="1">
    <source>
        <dbReference type="ARBA" id="ARBA00022448"/>
    </source>
</evidence>
<evidence type="ECO:0000313" key="6">
    <source>
        <dbReference type="Proteomes" id="UP001296873"/>
    </source>
</evidence>
<dbReference type="PANTHER" id="PTHR45772:SF9">
    <property type="entry name" value="CONSERVED COMPONENT OF ABC TRANSPORTER FOR NATURAL AMINO ACIDS"/>
    <property type="match status" value="1"/>
</dbReference>
<dbReference type="SMART" id="SM00382">
    <property type="entry name" value="AAA"/>
    <property type="match status" value="1"/>
</dbReference>
<dbReference type="Pfam" id="PF12399">
    <property type="entry name" value="BCA_ABC_TP_C"/>
    <property type="match status" value="1"/>
</dbReference>
<dbReference type="InterPro" id="IPR032823">
    <property type="entry name" value="BCA_ABC_TP_C"/>
</dbReference>
<dbReference type="EMBL" id="NRRL01000029">
    <property type="protein sequence ID" value="MBK1668723.1"/>
    <property type="molecule type" value="Genomic_DNA"/>
</dbReference>
<dbReference type="PROSITE" id="PS50893">
    <property type="entry name" value="ABC_TRANSPORTER_2"/>
    <property type="match status" value="1"/>
</dbReference>
<name>A0ABS1DG68_9PROT</name>
<feature type="domain" description="ABC transporter" evidence="4">
    <location>
        <begin position="2"/>
        <end position="250"/>
    </location>
</feature>
<dbReference type="SUPFAM" id="SSF52540">
    <property type="entry name" value="P-loop containing nucleoside triphosphate hydrolases"/>
    <property type="match status" value="1"/>
</dbReference>
<dbReference type="Pfam" id="PF00005">
    <property type="entry name" value="ABC_tran"/>
    <property type="match status" value="1"/>
</dbReference>
<keyword evidence="2" id="KW-0547">Nucleotide-binding</keyword>